<sequence>MTDTFTKEERSKIMRAVKSKKTSLESKVTKELWKHGLRFRVNIHDLLGKPDIAIKKYKIVIFIDSCFFHGCSLHCRIPKSNEEYWVTKIRRNIERDLSVNRYYNSIGWNVMRVWEHDLKEDFLGTVQKLIQFVNLAKRQ</sequence>
<evidence type="ECO:0000256" key="6">
    <source>
        <dbReference type="PIRNR" id="PIRNR018267"/>
    </source>
</evidence>
<dbReference type="GO" id="GO:0006298">
    <property type="term" value="P:mismatch repair"/>
    <property type="evidence" value="ECO:0007669"/>
    <property type="project" value="UniProtKB-UniRule"/>
</dbReference>
<dbReference type="Pfam" id="PF03852">
    <property type="entry name" value="Vsr"/>
    <property type="match status" value="1"/>
</dbReference>
<reference evidence="7 8" key="1">
    <citation type="submission" date="2017-05" db="EMBL/GenBank/DDBJ databases">
        <title>Functional genome analysis of Paenibacillus pasadenensis strain R16: insights on endophytic life style and antifungal activity.</title>
        <authorList>
            <person name="Passera A."/>
            <person name="Marcolungo L."/>
            <person name="Casati P."/>
            <person name="Brasca M."/>
            <person name="Quaglino F."/>
            <person name="Delledonne M."/>
        </authorList>
    </citation>
    <scope>NUCLEOTIDE SEQUENCE [LARGE SCALE GENOMIC DNA]</scope>
    <source>
        <strain evidence="7 8">R16</strain>
    </source>
</reference>
<dbReference type="PIRSF" id="PIRSF018267">
    <property type="entry name" value="VSR_endonuc"/>
    <property type="match status" value="1"/>
</dbReference>
<evidence type="ECO:0000256" key="4">
    <source>
        <dbReference type="ARBA" id="ARBA00022801"/>
    </source>
</evidence>
<evidence type="ECO:0000256" key="3">
    <source>
        <dbReference type="ARBA" id="ARBA00022763"/>
    </source>
</evidence>
<dbReference type="SUPFAM" id="SSF52980">
    <property type="entry name" value="Restriction endonuclease-like"/>
    <property type="match status" value="1"/>
</dbReference>
<proteinExistence type="inferred from homology"/>
<gene>
    <name evidence="7" type="ORF">B8V81_2226</name>
</gene>
<organism evidence="7 8">
    <name type="scientific">Paenibacillus pasadenensis</name>
    <dbReference type="NCBI Taxonomy" id="217090"/>
    <lineage>
        <taxon>Bacteria</taxon>
        <taxon>Bacillati</taxon>
        <taxon>Bacillota</taxon>
        <taxon>Bacilli</taxon>
        <taxon>Bacillales</taxon>
        <taxon>Paenibacillaceae</taxon>
        <taxon>Paenibacillus</taxon>
    </lineage>
</organism>
<accession>A0A2N5N0E2</accession>
<evidence type="ECO:0000313" key="7">
    <source>
        <dbReference type="EMBL" id="PLT43795.1"/>
    </source>
</evidence>
<dbReference type="CDD" id="cd00221">
    <property type="entry name" value="Vsr"/>
    <property type="match status" value="1"/>
</dbReference>
<dbReference type="GO" id="GO:0016787">
    <property type="term" value="F:hydrolase activity"/>
    <property type="evidence" value="ECO:0007669"/>
    <property type="project" value="UniProtKB-KW"/>
</dbReference>
<keyword evidence="1 6" id="KW-0540">Nuclease</keyword>
<dbReference type="RefSeq" id="WP_101808369.1">
    <property type="nucleotide sequence ID" value="NZ_NFEZ01000004.1"/>
</dbReference>
<name>A0A2N5N0E2_9BACL</name>
<dbReference type="GO" id="GO:0004519">
    <property type="term" value="F:endonuclease activity"/>
    <property type="evidence" value="ECO:0007669"/>
    <property type="project" value="UniProtKB-KW"/>
</dbReference>
<comment type="function">
    <text evidence="6">May nick specific sequences that contain T:G mispairs resulting from m5C-deamination.</text>
</comment>
<evidence type="ECO:0000256" key="1">
    <source>
        <dbReference type="ARBA" id="ARBA00022722"/>
    </source>
</evidence>
<dbReference type="AlphaFoldDB" id="A0A2N5N0E2"/>
<dbReference type="InterPro" id="IPR004603">
    <property type="entry name" value="DNA_mismatch_endonuc_vsr"/>
</dbReference>
<keyword evidence="2 6" id="KW-0255">Endonuclease</keyword>
<dbReference type="EC" id="3.1.-.-" evidence="6"/>
<evidence type="ECO:0000256" key="5">
    <source>
        <dbReference type="ARBA" id="ARBA00023204"/>
    </source>
</evidence>
<evidence type="ECO:0000256" key="2">
    <source>
        <dbReference type="ARBA" id="ARBA00022759"/>
    </source>
</evidence>
<dbReference type="Gene3D" id="3.40.960.10">
    <property type="entry name" value="VSR Endonuclease"/>
    <property type="match status" value="1"/>
</dbReference>
<keyword evidence="4 6" id="KW-0378">Hydrolase</keyword>
<keyword evidence="3 6" id="KW-0227">DNA damage</keyword>
<dbReference type="Proteomes" id="UP000234789">
    <property type="component" value="Unassembled WGS sequence"/>
</dbReference>
<protein>
    <recommendedName>
        <fullName evidence="6">Very short patch repair endonuclease</fullName>
        <ecNumber evidence="6">3.1.-.-</ecNumber>
    </recommendedName>
</protein>
<dbReference type="NCBIfam" id="TIGR00632">
    <property type="entry name" value="vsr"/>
    <property type="match status" value="1"/>
</dbReference>
<comment type="caution">
    <text evidence="7">The sequence shown here is derived from an EMBL/GenBank/DDBJ whole genome shotgun (WGS) entry which is preliminary data.</text>
</comment>
<keyword evidence="5 6" id="KW-0234">DNA repair</keyword>
<keyword evidence="8" id="KW-1185">Reference proteome</keyword>
<evidence type="ECO:0000313" key="8">
    <source>
        <dbReference type="Proteomes" id="UP000234789"/>
    </source>
</evidence>
<comment type="similarity">
    <text evidence="6">Belongs to the vsr family.</text>
</comment>
<dbReference type="EMBL" id="NFEZ01000004">
    <property type="protein sequence ID" value="PLT43795.1"/>
    <property type="molecule type" value="Genomic_DNA"/>
</dbReference>
<dbReference type="InterPro" id="IPR011335">
    <property type="entry name" value="Restrct_endonuc-II-like"/>
</dbReference>